<feature type="domain" description="PAC" evidence="2">
    <location>
        <begin position="161"/>
        <end position="217"/>
    </location>
</feature>
<dbReference type="Proteomes" id="UP000280296">
    <property type="component" value="Unassembled WGS sequence"/>
</dbReference>
<dbReference type="AlphaFoldDB" id="A0A432ML47"/>
<name>A0A432ML47_9BACT</name>
<reference evidence="3 4" key="1">
    <citation type="submission" date="2018-12" db="EMBL/GenBank/DDBJ databases">
        <authorList>
            <person name="Toschakov S.V."/>
        </authorList>
    </citation>
    <scope>NUCLEOTIDE SEQUENCE [LARGE SCALE GENOMIC DNA]</scope>
    <source>
        <strain evidence="3 4">GM2012</strain>
    </source>
</reference>
<evidence type="ECO:0000256" key="1">
    <source>
        <dbReference type="SAM" id="MobiDB-lite"/>
    </source>
</evidence>
<dbReference type="InterPro" id="IPR000700">
    <property type="entry name" value="PAS-assoc_C"/>
</dbReference>
<proteinExistence type="predicted"/>
<protein>
    <submittedName>
        <fullName evidence="3">PAS domain-containing protein</fullName>
    </submittedName>
</protein>
<evidence type="ECO:0000313" key="4">
    <source>
        <dbReference type="Proteomes" id="UP000280296"/>
    </source>
</evidence>
<reference evidence="3 4" key="2">
    <citation type="submission" date="2019-01" db="EMBL/GenBank/DDBJ databases">
        <title>Tautonia sociabilis, a novel thermotolerant planctomycete of Isosphaeraceae family, isolated from a 4000 m deep subterranean habitat.</title>
        <authorList>
            <person name="Kovaleva O.L."/>
            <person name="Elcheninov A.G."/>
            <person name="Van Heerden E."/>
            <person name="Toshchakov S.V."/>
            <person name="Novikov A."/>
            <person name="Bonch-Osmolovskaya E.A."/>
            <person name="Kublanov I.V."/>
        </authorList>
    </citation>
    <scope>NUCLEOTIDE SEQUENCE [LARGE SCALE GENOMIC DNA]</scope>
    <source>
        <strain evidence="3 4">GM2012</strain>
    </source>
</reference>
<accession>A0A432ML47</accession>
<dbReference type="InterPro" id="IPR013656">
    <property type="entry name" value="PAS_4"/>
</dbReference>
<organism evidence="3 4">
    <name type="scientific">Tautonia sociabilis</name>
    <dbReference type="NCBI Taxonomy" id="2080755"/>
    <lineage>
        <taxon>Bacteria</taxon>
        <taxon>Pseudomonadati</taxon>
        <taxon>Planctomycetota</taxon>
        <taxon>Planctomycetia</taxon>
        <taxon>Isosphaerales</taxon>
        <taxon>Isosphaeraceae</taxon>
        <taxon>Tautonia</taxon>
    </lineage>
</organism>
<sequence>MRPGPRAPEKRGPSRARRAQSAAPGRSPRVSEKPRVLVIDRESDPALPARFALDDSVEIVQARTMARALYLLREQSFEGVFVSAAQLSAVRWAGMLIQSDEILEAIADGVAVVEPDSLRILWYNPEFRNLAVVEGDPIDRPFFEVLDNPERCEPDLCPFAQAEETKRPAGCILKLGTGNYFRLNVTPILDLDGGIQSLIALTRDITDEVLQEQKVRAINKAGEELADLTPDELSALRVDERIDLLKYNIVRHLRDLLGLDFRLCRKESRNGGGPG</sequence>
<dbReference type="EMBL" id="RYZH01000013">
    <property type="protein sequence ID" value="RUL88131.1"/>
    <property type="molecule type" value="Genomic_DNA"/>
</dbReference>
<evidence type="ECO:0000313" key="3">
    <source>
        <dbReference type="EMBL" id="RUL88131.1"/>
    </source>
</evidence>
<gene>
    <name evidence="3" type="ORF">TsocGM_08290</name>
</gene>
<dbReference type="Pfam" id="PF08448">
    <property type="entry name" value="PAS_4"/>
    <property type="match status" value="1"/>
</dbReference>
<feature type="region of interest" description="Disordered" evidence="1">
    <location>
        <begin position="1"/>
        <end position="34"/>
    </location>
</feature>
<feature type="compositionally biased region" description="Low complexity" evidence="1">
    <location>
        <begin position="19"/>
        <end position="28"/>
    </location>
</feature>
<dbReference type="SUPFAM" id="SSF55785">
    <property type="entry name" value="PYP-like sensor domain (PAS domain)"/>
    <property type="match status" value="1"/>
</dbReference>
<keyword evidence="4" id="KW-1185">Reference proteome</keyword>
<dbReference type="PROSITE" id="PS50113">
    <property type="entry name" value="PAC"/>
    <property type="match status" value="1"/>
</dbReference>
<evidence type="ECO:0000259" key="2">
    <source>
        <dbReference type="PROSITE" id="PS50113"/>
    </source>
</evidence>
<comment type="caution">
    <text evidence="3">The sequence shown here is derived from an EMBL/GenBank/DDBJ whole genome shotgun (WGS) entry which is preliminary data.</text>
</comment>
<dbReference type="Gene3D" id="3.30.450.20">
    <property type="entry name" value="PAS domain"/>
    <property type="match status" value="1"/>
</dbReference>
<dbReference type="InterPro" id="IPR035965">
    <property type="entry name" value="PAS-like_dom_sf"/>
</dbReference>